<dbReference type="AlphaFoldDB" id="A0A291PJU5"/>
<evidence type="ECO:0000313" key="2">
    <source>
        <dbReference type="Proteomes" id="UP000220394"/>
    </source>
</evidence>
<dbReference type="Proteomes" id="UP000220394">
    <property type="component" value="Chromosome"/>
</dbReference>
<evidence type="ECO:0000313" key="1">
    <source>
        <dbReference type="EMBL" id="ATJ91667.1"/>
    </source>
</evidence>
<protein>
    <submittedName>
        <fullName evidence="1">Uncharacterized protein</fullName>
    </submittedName>
</protein>
<name>A0A291PJU5_9PROT</name>
<dbReference type="GeneID" id="89478713"/>
<dbReference type="RefSeq" id="WP_035378678.1">
    <property type="nucleotide sequence ID" value="NZ_CP022699.1"/>
</dbReference>
<reference evidence="1 2" key="1">
    <citation type="submission" date="2017-08" db="EMBL/GenBank/DDBJ databases">
        <title>Complete Genome Sequence of Acetobacter tropicalis Oregon-R-modENCODE STRAIN BDGP1, an acetic acid bacterium isolated from Drosophila melanogaster gut.</title>
        <authorList>
            <person name="Wan K.H."/>
            <person name="Yu C."/>
            <person name="Park S."/>
            <person name="Hammonds A.S."/>
            <person name="Booth B.W."/>
            <person name="Celniker S.E."/>
        </authorList>
    </citation>
    <scope>NUCLEOTIDE SEQUENCE [LARGE SCALE GENOMIC DNA]</scope>
    <source>
        <strain evidence="1 2">BDGP1</strain>
    </source>
</reference>
<dbReference type="KEGG" id="ato:CIW82_14170"/>
<sequence length="148" mass="17031">MSAIVLQEGYINIRGEKSLFFRYAFINAGDALNAAIGTVDMKWFPLFAKKTPIIVAISRYSTRAYFGNWLNFFDFNPMSGIAGMCLEFFVQILRAPVLSDLVYSIDRTGRYALSTRRRYIGQHKSRKNGKNEKTGLHDNEFLFSIRKH</sequence>
<organism evidence="1 2">
    <name type="scientific">Acetobacter tropicalis</name>
    <dbReference type="NCBI Taxonomy" id="104102"/>
    <lineage>
        <taxon>Bacteria</taxon>
        <taxon>Pseudomonadati</taxon>
        <taxon>Pseudomonadota</taxon>
        <taxon>Alphaproteobacteria</taxon>
        <taxon>Acetobacterales</taxon>
        <taxon>Acetobacteraceae</taxon>
        <taxon>Acetobacter</taxon>
    </lineage>
</organism>
<dbReference type="EMBL" id="CP022699">
    <property type="protein sequence ID" value="ATJ91667.1"/>
    <property type="molecule type" value="Genomic_DNA"/>
</dbReference>
<accession>A0A291PJU5</accession>
<proteinExistence type="predicted"/>
<gene>
    <name evidence="1" type="ORF">CIW82_14170</name>
</gene>